<dbReference type="Pfam" id="PF05698">
    <property type="entry name" value="Trigger_C"/>
    <property type="match status" value="1"/>
</dbReference>
<dbReference type="InterPro" id="IPR008880">
    <property type="entry name" value="Trigger_fac_C"/>
</dbReference>
<evidence type="ECO:0000259" key="4">
    <source>
        <dbReference type="Pfam" id="PF05698"/>
    </source>
</evidence>
<dbReference type="Gene3D" id="1.10.3120.10">
    <property type="entry name" value="Trigger factor, C-terminal domain"/>
    <property type="match status" value="1"/>
</dbReference>
<dbReference type="SUPFAM" id="SSF109998">
    <property type="entry name" value="Triger factor/SurA peptide-binding domain-like"/>
    <property type="match status" value="1"/>
</dbReference>
<dbReference type="GO" id="GO:0003755">
    <property type="term" value="F:peptidyl-prolyl cis-trans isomerase activity"/>
    <property type="evidence" value="ECO:0007669"/>
    <property type="project" value="UniProtKB-KW"/>
</dbReference>
<keyword evidence="1" id="KW-0697">Rotamase</keyword>
<dbReference type="GO" id="GO:0006457">
    <property type="term" value="P:protein folding"/>
    <property type="evidence" value="ECO:0007669"/>
    <property type="project" value="InterPro"/>
</dbReference>
<protein>
    <recommendedName>
        <fullName evidence="4">Trigger factor C-terminal domain-containing protein</fullName>
    </recommendedName>
</protein>
<keyword evidence="2" id="KW-0413">Isomerase</keyword>
<proteinExistence type="predicted"/>
<organism evidence="5 6">
    <name type="scientific">Slackia equolifaciens</name>
    <dbReference type="NCBI Taxonomy" id="498718"/>
    <lineage>
        <taxon>Bacteria</taxon>
        <taxon>Bacillati</taxon>
        <taxon>Actinomycetota</taxon>
        <taxon>Coriobacteriia</taxon>
        <taxon>Eggerthellales</taxon>
        <taxon>Eggerthellaceae</taxon>
        <taxon>Slackia</taxon>
    </lineage>
</organism>
<dbReference type="GO" id="GO:0015031">
    <property type="term" value="P:protein transport"/>
    <property type="evidence" value="ECO:0007669"/>
    <property type="project" value="InterPro"/>
</dbReference>
<evidence type="ECO:0000313" key="5">
    <source>
        <dbReference type="EMBL" id="RNL42162.1"/>
    </source>
</evidence>
<feature type="region of interest" description="Disordered" evidence="3">
    <location>
        <begin position="1"/>
        <end position="52"/>
    </location>
</feature>
<keyword evidence="6" id="KW-1185">Reference proteome</keyword>
<evidence type="ECO:0000256" key="2">
    <source>
        <dbReference type="ARBA" id="ARBA00023235"/>
    </source>
</evidence>
<dbReference type="EMBL" id="QIBX01000001">
    <property type="protein sequence ID" value="RNL42162.1"/>
    <property type="molecule type" value="Genomic_DNA"/>
</dbReference>
<dbReference type="InterPro" id="IPR037041">
    <property type="entry name" value="Trigger_fac_C_sf"/>
</dbReference>
<accession>A0A3N0B4W7</accession>
<evidence type="ECO:0000313" key="6">
    <source>
        <dbReference type="Proteomes" id="UP000269591"/>
    </source>
</evidence>
<evidence type="ECO:0000256" key="1">
    <source>
        <dbReference type="ARBA" id="ARBA00023110"/>
    </source>
</evidence>
<dbReference type="Proteomes" id="UP000269591">
    <property type="component" value="Unassembled WGS sequence"/>
</dbReference>
<feature type="domain" description="Trigger factor C-terminal" evidence="4">
    <location>
        <begin position="195"/>
        <end position="329"/>
    </location>
</feature>
<sequence length="334" mass="37176">MKSPDAQPNARHSTIQSGHHPLCEEPMNRGPMEITMPQMNDADGEKPSDMPIEFSGSLTVEEAAEFARGAHRRLATVLGTDEAAALEKVRFMLTDMEMGVFLEETVKARATDHAIRKLGLTFLLEPSTRSTLPYQEGAPYAFAAAVHPIPSMELDLETPIELTEELRAEVAPQRAKYVDADEGAASPSLLSVSPKLEKHILRALRARLTGTVSATLESAAFARENKAFHAALEEDGETYREYRIRTGKKPQEVEADLRRGAMRQLYDEIALETIFHEQNLKVTPEDEAAILHEMAPGREEALRQELDNAGKLWMLAQKTRRAKALAWAIDNLVR</sequence>
<reference evidence="6" key="1">
    <citation type="submission" date="2018-05" db="EMBL/GenBank/DDBJ databases">
        <title>Genome Sequencing of selected type strains of the family Eggerthellaceae.</title>
        <authorList>
            <person name="Danylec N."/>
            <person name="Stoll D.A."/>
            <person name="Doetsch A."/>
            <person name="Huch M."/>
        </authorList>
    </citation>
    <scope>NUCLEOTIDE SEQUENCE [LARGE SCALE GENOMIC DNA]</scope>
    <source>
        <strain evidence="6">DSM 24851</strain>
    </source>
</reference>
<dbReference type="InterPro" id="IPR027304">
    <property type="entry name" value="Trigger_fact/SurA_dom_sf"/>
</dbReference>
<dbReference type="AlphaFoldDB" id="A0A3N0B4W7"/>
<gene>
    <name evidence="5" type="ORF">DMP06_01810</name>
</gene>
<evidence type="ECO:0000256" key="3">
    <source>
        <dbReference type="SAM" id="MobiDB-lite"/>
    </source>
</evidence>
<comment type="caution">
    <text evidence="5">The sequence shown here is derived from an EMBL/GenBank/DDBJ whole genome shotgun (WGS) entry which is preliminary data.</text>
</comment>
<name>A0A3N0B4W7_9ACTN</name>